<accession>A0A284S5K1</accession>
<organism evidence="2 3">
    <name type="scientific">Armillaria ostoyae</name>
    <name type="common">Armillaria root rot fungus</name>
    <dbReference type="NCBI Taxonomy" id="47428"/>
    <lineage>
        <taxon>Eukaryota</taxon>
        <taxon>Fungi</taxon>
        <taxon>Dikarya</taxon>
        <taxon>Basidiomycota</taxon>
        <taxon>Agaricomycotina</taxon>
        <taxon>Agaricomycetes</taxon>
        <taxon>Agaricomycetidae</taxon>
        <taxon>Agaricales</taxon>
        <taxon>Marasmiineae</taxon>
        <taxon>Physalacriaceae</taxon>
        <taxon>Armillaria</taxon>
    </lineage>
</organism>
<dbReference type="InterPro" id="IPR013103">
    <property type="entry name" value="RVT_2"/>
</dbReference>
<feature type="domain" description="Reverse transcriptase Ty1/copia-type" evidence="1">
    <location>
        <begin position="12"/>
        <end position="183"/>
    </location>
</feature>
<reference evidence="3" key="1">
    <citation type="journal article" date="2017" name="Nat. Ecol. Evol.">
        <title>Genome expansion and lineage-specific genetic innovations in the forest pathogenic fungi Armillaria.</title>
        <authorList>
            <person name="Sipos G."/>
            <person name="Prasanna A.N."/>
            <person name="Walter M.C."/>
            <person name="O'Connor E."/>
            <person name="Balint B."/>
            <person name="Krizsan K."/>
            <person name="Kiss B."/>
            <person name="Hess J."/>
            <person name="Varga T."/>
            <person name="Slot J."/>
            <person name="Riley R."/>
            <person name="Boka B."/>
            <person name="Rigling D."/>
            <person name="Barry K."/>
            <person name="Lee J."/>
            <person name="Mihaltcheva S."/>
            <person name="LaButti K."/>
            <person name="Lipzen A."/>
            <person name="Waldron R."/>
            <person name="Moloney N.M."/>
            <person name="Sperisen C."/>
            <person name="Kredics L."/>
            <person name="Vagvoelgyi C."/>
            <person name="Patrignani A."/>
            <person name="Fitzpatrick D."/>
            <person name="Nagy I."/>
            <person name="Doyle S."/>
            <person name="Anderson J.B."/>
            <person name="Grigoriev I.V."/>
            <person name="Gueldener U."/>
            <person name="Muensterkoetter M."/>
            <person name="Nagy L.G."/>
        </authorList>
    </citation>
    <scope>NUCLEOTIDE SEQUENCE [LARGE SCALE GENOMIC DNA]</scope>
    <source>
        <strain evidence="3">C18/9</strain>
    </source>
</reference>
<proteinExistence type="predicted"/>
<sequence>MDTEYNMHIQKHTWDLVLATPEMNVMDSMWVYDIKWDGDGNRVRDKARLVGKDYTQQLRINYNETWVAVTRLESVRMMAAIAASMDLHLWQIDFVSAYLNSKTKEDIYMHQLEGYAIPGEEDKVCKLVHTIYGTMQGAYDWFEMLAKMYDDLGYYMSQADPCVRTKWEEDGSFTITDTYMDDVWGT</sequence>
<dbReference type="EMBL" id="FUEG01000034">
    <property type="protein sequence ID" value="SJL16288.1"/>
    <property type="molecule type" value="Genomic_DNA"/>
</dbReference>
<protein>
    <recommendedName>
        <fullName evidence="1">Reverse transcriptase Ty1/copia-type domain-containing protein</fullName>
    </recommendedName>
</protein>
<dbReference type="OrthoDB" id="2981830at2759"/>
<gene>
    <name evidence="2" type="ORF">ARMOST_19808</name>
</gene>
<evidence type="ECO:0000313" key="3">
    <source>
        <dbReference type="Proteomes" id="UP000219338"/>
    </source>
</evidence>
<name>A0A284S5K1_ARMOS</name>
<dbReference type="Proteomes" id="UP000219338">
    <property type="component" value="Unassembled WGS sequence"/>
</dbReference>
<keyword evidence="3" id="KW-1185">Reference proteome</keyword>
<evidence type="ECO:0000313" key="2">
    <source>
        <dbReference type="EMBL" id="SJL16288.1"/>
    </source>
</evidence>
<evidence type="ECO:0000259" key="1">
    <source>
        <dbReference type="Pfam" id="PF07727"/>
    </source>
</evidence>
<dbReference type="STRING" id="47428.A0A284S5K1"/>
<dbReference type="Pfam" id="PF07727">
    <property type="entry name" value="RVT_2"/>
    <property type="match status" value="1"/>
</dbReference>
<dbReference type="OMA" id="IHITIDS"/>
<dbReference type="AlphaFoldDB" id="A0A284S5K1"/>